<name>A0ABX2DBV2_9SPHI</name>
<protein>
    <recommendedName>
        <fullName evidence="3">Calx-beta domain-containing protein</fullName>
    </recommendedName>
</protein>
<dbReference type="Proteomes" id="UP000762110">
    <property type="component" value="Unassembled WGS sequence"/>
</dbReference>
<comment type="caution">
    <text evidence="1">The sequence shown here is derived from an EMBL/GenBank/DDBJ whole genome shotgun (WGS) entry which is preliminary data.</text>
</comment>
<accession>A0ABX2DBV2</accession>
<keyword evidence="2" id="KW-1185">Reference proteome</keyword>
<gene>
    <name evidence="1" type="ORF">HQN85_04185</name>
</gene>
<dbReference type="RefSeq" id="WP_173269106.1">
    <property type="nucleotide sequence ID" value="NZ_JABMKV010000001.1"/>
</dbReference>
<sequence>MKDRDNIYKGPDVVEFLGTTGTVKKGTTAVPGVANVTVQLVGHQSNSPIELNYSIAATSTAVSGTDYNITGTMGKVTIPANSSSANIVVTVIPAGIPTGTKTLVLNLQGNSTIPASANYKTYTLSITQ</sequence>
<organism evidence="1 2">
    <name type="scientific">Pedobacter boryungensis</name>
    <dbReference type="NCBI Taxonomy" id="869962"/>
    <lineage>
        <taxon>Bacteria</taxon>
        <taxon>Pseudomonadati</taxon>
        <taxon>Bacteroidota</taxon>
        <taxon>Sphingobacteriia</taxon>
        <taxon>Sphingobacteriales</taxon>
        <taxon>Sphingobacteriaceae</taxon>
        <taxon>Pedobacter</taxon>
    </lineage>
</organism>
<dbReference type="Gene3D" id="2.60.40.2030">
    <property type="match status" value="1"/>
</dbReference>
<dbReference type="SUPFAM" id="SSF141072">
    <property type="entry name" value="CalX-like"/>
    <property type="match status" value="1"/>
</dbReference>
<proteinExistence type="predicted"/>
<dbReference type="EMBL" id="JABMKV010000001">
    <property type="protein sequence ID" value="NQX30908.1"/>
    <property type="molecule type" value="Genomic_DNA"/>
</dbReference>
<evidence type="ECO:0008006" key="3">
    <source>
        <dbReference type="Google" id="ProtNLM"/>
    </source>
</evidence>
<dbReference type="InterPro" id="IPR038081">
    <property type="entry name" value="CalX-like_sf"/>
</dbReference>
<evidence type="ECO:0000313" key="2">
    <source>
        <dbReference type="Proteomes" id="UP000762110"/>
    </source>
</evidence>
<reference evidence="1 2" key="1">
    <citation type="submission" date="2020-05" db="EMBL/GenBank/DDBJ databases">
        <title>Description of Pedobacter foliorum sp. nov.</title>
        <authorList>
            <person name="Qi S."/>
            <person name="Carlier A."/>
            <person name="Cnockaert M."/>
            <person name="Vandamme P."/>
        </authorList>
    </citation>
    <scope>NUCLEOTIDE SEQUENCE [LARGE SCALE GENOMIC DNA]</scope>
    <source>
        <strain evidence="1 2">LMG 31300</strain>
    </source>
</reference>
<evidence type="ECO:0000313" key="1">
    <source>
        <dbReference type="EMBL" id="NQX30908.1"/>
    </source>
</evidence>